<dbReference type="Proteomes" id="UP000283509">
    <property type="component" value="Unassembled WGS sequence"/>
</dbReference>
<evidence type="ECO:0000313" key="3">
    <source>
        <dbReference type="Proteomes" id="UP000283509"/>
    </source>
</evidence>
<dbReference type="EMBL" id="QCYY01001478">
    <property type="protein sequence ID" value="ROT77779.1"/>
    <property type="molecule type" value="Genomic_DNA"/>
</dbReference>
<feature type="compositionally biased region" description="Low complexity" evidence="1">
    <location>
        <begin position="47"/>
        <end position="71"/>
    </location>
</feature>
<feature type="compositionally biased region" description="Basic and acidic residues" evidence="1">
    <location>
        <begin position="80"/>
        <end position="104"/>
    </location>
</feature>
<protein>
    <submittedName>
        <fullName evidence="2">Uncharacterized protein</fullName>
    </submittedName>
</protein>
<reference evidence="2 3" key="2">
    <citation type="submission" date="2019-01" db="EMBL/GenBank/DDBJ databases">
        <title>The decoding of complex shrimp genome reveals the adaptation for benthos swimmer, frequently molting mechanism and breeding impact on genome.</title>
        <authorList>
            <person name="Sun Y."/>
            <person name="Gao Y."/>
            <person name="Yu Y."/>
        </authorList>
    </citation>
    <scope>NUCLEOTIDE SEQUENCE [LARGE SCALE GENOMIC DNA]</scope>
    <source>
        <tissue evidence="2">Muscle</tissue>
    </source>
</reference>
<organism evidence="2 3">
    <name type="scientific">Penaeus vannamei</name>
    <name type="common">Whiteleg shrimp</name>
    <name type="synonym">Litopenaeus vannamei</name>
    <dbReference type="NCBI Taxonomy" id="6689"/>
    <lineage>
        <taxon>Eukaryota</taxon>
        <taxon>Metazoa</taxon>
        <taxon>Ecdysozoa</taxon>
        <taxon>Arthropoda</taxon>
        <taxon>Crustacea</taxon>
        <taxon>Multicrustacea</taxon>
        <taxon>Malacostraca</taxon>
        <taxon>Eumalacostraca</taxon>
        <taxon>Eucarida</taxon>
        <taxon>Decapoda</taxon>
        <taxon>Dendrobranchiata</taxon>
        <taxon>Penaeoidea</taxon>
        <taxon>Penaeidae</taxon>
        <taxon>Penaeus</taxon>
    </lineage>
</organism>
<name>A0A3R7P7N5_PENVA</name>
<dbReference type="AlphaFoldDB" id="A0A3R7P7N5"/>
<evidence type="ECO:0000313" key="2">
    <source>
        <dbReference type="EMBL" id="ROT77779.1"/>
    </source>
</evidence>
<keyword evidence="3" id="KW-1185">Reference proteome</keyword>
<sequence>MPLACSSLQNYGDPGGLSTTPLVMLPGYSSPASSRGSHSTHSHSSHSHSSSHSNQAFVSASAPGTPGSSGPIRDSGLQEAIERLKEQEMQRRREEQFREHEQKNPKAKNRGYGEWHRKGRRLCGPHKVTYHRCSSGVKIIR</sequence>
<feature type="compositionally biased region" description="Polar residues" evidence="1">
    <location>
        <begin position="1"/>
        <end position="10"/>
    </location>
</feature>
<evidence type="ECO:0000256" key="1">
    <source>
        <dbReference type="SAM" id="MobiDB-lite"/>
    </source>
</evidence>
<accession>A0A3R7P7N5</accession>
<reference evidence="2 3" key="1">
    <citation type="submission" date="2018-04" db="EMBL/GenBank/DDBJ databases">
        <authorList>
            <person name="Zhang X."/>
            <person name="Yuan J."/>
            <person name="Li F."/>
            <person name="Xiang J."/>
        </authorList>
    </citation>
    <scope>NUCLEOTIDE SEQUENCE [LARGE SCALE GENOMIC DNA]</scope>
    <source>
        <tissue evidence="2">Muscle</tissue>
    </source>
</reference>
<feature type="region of interest" description="Disordered" evidence="1">
    <location>
        <begin position="1"/>
        <end position="112"/>
    </location>
</feature>
<comment type="caution">
    <text evidence="2">The sequence shown here is derived from an EMBL/GenBank/DDBJ whole genome shotgun (WGS) entry which is preliminary data.</text>
</comment>
<proteinExistence type="predicted"/>
<gene>
    <name evidence="2" type="ORF">C7M84_003518</name>
</gene>